<dbReference type="SUPFAM" id="SSF88713">
    <property type="entry name" value="Glycoside hydrolase/deacetylase"/>
    <property type="match status" value="1"/>
</dbReference>
<accession>A0A5B8KW22</accession>
<dbReference type="Proteomes" id="UP000321389">
    <property type="component" value="Chromosome"/>
</dbReference>
<dbReference type="GO" id="GO:0005975">
    <property type="term" value="P:carbohydrate metabolic process"/>
    <property type="evidence" value="ECO:0007669"/>
    <property type="project" value="InterPro"/>
</dbReference>
<reference evidence="2" key="1">
    <citation type="submission" date="2020-04" db="EMBL/GenBank/DDBJ databases">
        <title>Nitratireductor sp. nov. isolated from mangrove soil.</title>
        <authorList>
            <person name="Ye Y."/>
        </authorList>
    </citation>
    <scope>NUCLEOTIDE SEQUENCE</scope>
    <source>
        <strain evidence="2">SY7</strain>
    </source>
</reference>
<feature type="region of interest" description="Disordered" evidence="1">
    <location>
        <begin position="79"/>
        <end position="122"/>
    </location>
</feature>
<evidence type="ECO:0000256" key="1">
    <source>
        <dbReference type="SAM" id="MobiDB-lite"/>
    </source>
</evidence>
<gene>
    <name evidence="2" type="ORF">FQ775_05695</name>
</gene>
<evidence type="ECO:0000313" key="3">
    <source>
        <dbReference type="Proteomes" id="UP000321389"/>
    </source>
</evidence>
<feature type="compositionally biased region" description="Low complexity" evidence="1">
    <location>
        <begin position="103"/>
        <end position="117"/>
    </location>
</feature>
<evidence type="ECO:0000313" key="2">
    <source>
        <dbReference type="EMBL" id="QDY99906.1"/>
    </source>
</evidence>
<dbReference type="AlphaFoldDB" id="A0A5B8KW22"/>
<dbReference type="Gene3D" id="3.20.20.370">
    <property type="entry name" value="Glycoside hydrolase/deacetylase"/>
    <property type="match status" value="1"/>
</dbReference>
<dbReference type="Pfam" id="PF04748">
    <property type="entry name" value="Polysacc_deac_2"/>
    <property type="match status" value="1"/>
</dbReference>
<sequence>MRGPSLPVSRFDRIACHSGEALSLPLDKQIERPLGQDRPAREVAPRAAGMLPGPGRVGGVLLAGAVLAAGGVIALQPAPWRQPEPEVASTPADQPAPQPKELATNTEPPERTAPAAPSIIRVPDEDSSQNVIVIRDPSALGQDLRVAHLPDRALLEQSAHGPLPIRGADGRRPVDVYARPWSGARGARVAIVIGGLALSQTGTQAAIDKLPPEVTLAFSPQGNSIGRWMQAARRQGHELLMQLPLEPFDYPNINPGRSTLTTQATAGQNIDNLHFVLARTTNYVGVMNYMGARFTADRDSFAPVMRELGARGLLYLDDGTSARSLANDLATASRVPYAQGDTPIDQERERGKILEKLDELERTARARGFALGTGSAFDVTIDAVTSWVAEAKRRGIEIVPVSALANDPEKE</sequence>
<dbReference type="PANTHER" id="PTHR30105">
    <property type="entry name" value="UNCHARACTERIZED YIBQ-RELATED"/>
    <property type="match status" value="1"/>
</dbReference>
<keyword evidence="3" id="KW-1185">Reference proteome</keyword>
<name>A0A5B8KW22_9HYPH</name>
<dbReference type="InterPro" id="IPR006837">
    <property type="entry name" value="Divergent_DAC"/>
</dbReference>
<dbReference type="PANTHER" id="PTHR30105:SF2">
    <property type="entry name" value="DIVERGENT POLYSACCHARIDE DEACETYLASE SUPERFAMILY"/>
    <property type="match status" value="1"/>
</dbReference>
<organism evidence="2 3">
    <name type="scientific">Nitratireductor mangrovi</name>
    <dbReference type="NCBI Taxonomy" id="2599600"/>
    <lineage>
        <taxon>Bacteria</taxon>
        <taxon>Pseudomonadati</taxon>
        <taxon>Pseudomonadota</taxon>
        <taxon>Alphaproteobacteria</taxon>
        <taxon>Hyphomicrobiales</taxon>
        <taxon>Phyllobacteriaceae</taxon>
        <taxon>Nitratireductor</taxon>
    </lineage>
</organism>
<dbReference type="InterPro" id="IPR011330">
    <property type="entry name" value="Glyco_hydro/deAcase_b/a-brl"/>
</dbReference>
<dbReference type="KEGG" id="niy:FQ775_05695"/>
<dbReference type="EMBL" id="CP042301">
    <property type="protein sequence ID" value="QDY99906.1"/>
    <property type="molecule type" value="Genomic_DNA"/>
</dbReference>
<proteinExistence type="predicted"/>
<dbReference type="CDD" id="cd10936">
    <property type="entry name" value="CE4_DAC2"/>
    <property type="match status" value="1"/>
</dbReference>
<protein>
    <submittedName>
        <fullName evidence="2">Divergent polysaccharide deacetylase family protein</fullName>
    </submittedName>
</protein>
<dbReference type="OrthoDB" id="9784811at2"/>